<evidence type="ECO:0000313" key="7">
    <source>
        <dbReference type="EMBL" id="GHO49361.1"/>
    </source>
</evidence>
<keyword evidence="1" id="KW-0808">Transferase</keyword>
<dbReference type="Gene3D" id="1.10.510.10">
    <property type="entry name" value="Transferase(Phosphotransferase) domain 1"/>
    <property type="match status" value="1"/>
</dbReference>
<dbReference type="GO" id="GO:0034045">
    <property type="term" value="C:phagophore assembly site membrane"/>
    <property type="evidence" value="ECO:0007669"/>
    <property type="project" value="TreeGrafter"/>
</dbReference>
<evidence type="ECO:0000256" key="1">
    <source>
        <dbReference type="ARBA" id="ARBA00022679"/>
    </source>
</evidence>
<dbReference type="GO" id="GO:0004674">
    <property type="term" value="F:protein serine/threonine kinase activity"/>
    <property type="evidence" value="ECO:0007669"/>
    <property type="project" value="InterPro"/>
</dbReference>
<proteinExistence type="predicted"/>
<dbReference type="GO" id="GO:0042594">
    <property type="term" value="P:response to starvation"/>
    <property type="evidence" value="ECO:0007669"/>
    <property type="project" value="TreeGrafter"/>
</dbReference>
<dbReference type="RefSeq" id="WP_220198497.1">
    <property type="nucleotide sequence ID" value="NZ_BNJF01000005.1"/>
</dbReference>
<name>A0A8J3MWV2_9CHLR</name>
<evidence type="ECO:0000259" key="6">
    <source>
        <dbReference type="PROSITE" id="PS50011"/>
    </source>
</evidence>
<dbReference type="InterPro" id="IPR017441">
    <property type="entry name" value="Protein_kinase_ATP_BS"/>
</dbReference>
<evidence type="ECO:0000256" key="2">
    <source>
        <dbReference type="ARBA" id="ARBA00022741"/>
    </source>
</evidence>
<keyword evidence="4 5" id="KW-0067">ATP-binding</keyword>
<evidence type="ECO:0000256" key="5">
    <source>
        <dbReference type="PROSITE-ProRule" id="PRU10141"/>
    </source>
</evidence>
<dbReference type="EMBL" id="BNJF01000005">
    <property type="protein sequence ID" value="GHO49361.1"/>
    <property type="molecule type" value="Genomic_DNA"/>
</dbReference>
<comment type="caution">
    <text evidence="7">The sequence shown here is derived from an EMBL/GenBank/DDBJ whole genome shotgun (WGS) entry which is preliminary data.</text>
</comment>
<organism evidence="7 8">
    <name type="scientific">Ktedonospora formicarum</name>
    <dbReference type="NCBI Taxonomy" id="2778364"/>
    <lineage>
        <taxon>Bacteria</taxon>
        <taxon>Bacillati</taxon>
        <taxon>Chloroflexota</taxon>
        <taxon>Ktedonobacteria</taxon>
        <taxon>Ktedonobacterales</taxon>
        <taxon>Ktedonobacteraceae</taxon>
        <taxon>Ktedonospora</taxon>
    </lineage>
</organism>
<feature type="domain" description="Protein kinase" evidence="6">
    <location>
        <begin position="91"/>
        <end position="240"/>
    </location>
</feature>
<dbReference type="InterPro" id="IPR011009">
    <property type="entry name" value="Kinase-like_dom_sf"/>
</dbReference>
<dbReference type="SMART" id="SM00220">
    <property type="entry name" value="S_TKc"/>
    <property type="match status" value="1"/>
</dbReference>
<evidence type="ECO:0000256" key="4">
    <source>
        <dbReference type="ARBA" id="ARBA00022840"/>
    </source>
</evidence>
<sequence>MQQSSLMIFCEACGLANKSEASHCSSCQHPLTPEPSEPIPTPIASIITTPPPAQIVPPRVLLAQDKQSAPTILSQSPECDFQPGSILAGRYQIQEKVGQGGFSTVYRAVDQQSRGKNSLVAIKRIQLNQLTSSQIIDATETFNREVAILQRLKDIPGIPAYYGHLADTQNWYLITQYIEGQTLETYLQNTPNGYLDEKEVIKLGIEITDILTPCISTLHRSFSVTSNPPISCLPLTTNSS</sequence>
<evidence type="ECO:0000256" key="3">
    <source>
        <dbReference type="ARBA" id="ARBA00022777"/>
    </source>
</evidence>
<dbReference type="InterPro" id="IPR045269">
    <property type="entry name" value="Atg1-like"/>
</dbReference>
<dbReference type="SUPFAM" id="SSF56112">
    <property type="entry name" value="Protein kinase-like (PK-like)"/>
    <property type="match status" value="1"/>
</dbReference>
<dbReference type="PROSITE" id="PS50011">
    <property type="entry name" value="PROTEIN_KINASE_DOM"/>
    <property type="match status" value="1"/>
</dbReference>
<feature type="binding site" evidence="5">
    <location>
        <position position="123"/>
    </location>
    <ligand>
        <name>ATP</name>
        <dbReference type="ChEBI" id="CHEBI:30616"/>
    </ligand>
</feature>
<accession>A0A8J3MWV2</accession>
<keyword evidence="2 5" id="KW-0547">Nucleotide-binding</keyword>
<dbReference type="GO" id="GO:0005776">
    <property type="term" value="C:autophagosome"/>
    <property type="evidence" value="ECO:0007669"/>
    <property type="project" value="TreeGrafter"/>
</dbReference>
<dbReference type="InterPro" id="IPR000719">
    <property type="entry name" value="Prot_kinase_dom"/>
</dbReference>
<dbReference type="AlphaFoldDB" id="A0A8J3MWV2"/>
<dbReference type="PROSITE" id="PS00107">
    <property type="entry name" value="PROTEIN_KINASE_ATP"/>
    <property type="match status" value="1"/>
</dbReference>
<dbReference type="Proteomes" id="UP000612362">
    <property type="component" value="Unassembled WGS sequence"/>
</dbReference>
<dbReference type="Pfam" id="PF00069">
    <property type="entry name" value="Pkinase"/>
    <property type="match status" value="1"/>
</dbReference>
<dbReference type="GO" id="GO:0005829">
    <property type="term" value="C:cytosol"/>
    <property type="evidence" value="ECO:0007669"/>
    <property type="project" value="TreeGrafter"/>
</dbReference>
<dbReference type="PANTHER" id="PTHR24348:SF22">
    <property type="entry name" value="NON-SPECIFIC SERINE_THREONINE PROTEIN KINASE"/>
    <property type="match status" value="1"/>
</dbReference>
<dbReference type="PANTHER" id="PTHR24348">
    <property type="entry name" value="SERINE/THREONINE-PROTEIN KINASE UNC-51-RELATED"/>
    <property type="match status" value="1"/>
</dbReference>
<dbReference type="GO" id="GO:0005524">
    <property type="term" value="F:ATP binding"/>
    <property type="evidence" value="ECO:0007669"/>
    <property type="project" value="UniProtKB-UniRule"/>
</dbReference>
<keyword evidence="8" id="KW-1185">Reference proteome</keyword>
<reference evidence="7" key="1">
    <citation type="submission" date="2020-10" db="EMBL/GenBank/DDBJ databases">
        <title>Taxonomic study of unclassified bacteria belonging to the class Ktedonobacteria.</title>
        <authorList>
            <person name="Yabe S."/>
            <person name="Wang C.M."/>
            <person name="Zheng Y."/>
            <person name="Sakai Y."/>
            <person name="Cavaletti L."/>
            <person name="Monciardini P."/>
            <person name="Donadio S."/>
        </authorList>
    </citation>
    <scope>NUCLEOTIDE SEQUENCE</scope>
    <source>
        <strain evidence="7">SOSP1-1</strain>
    </source>
</reference>
<protein>
    <recommendedName>
        <fullName evidence="6">Protein kinase domain-containing protein</fullName>
    </recommendedName>
</protein>
<evidence type="ECO:0000313" key="8">
    <source>
        <dbReference type="Proteomes" id="UP000612362"/>
    </source>
</evidence>
<gene>
    <name evidence="7" type="ORF">KSX_75240</name>
</gene>
<keyword evidence="3" id="KW-0418">Kinase</keyword>